<accession>A0ABT8IKE1</accession>
<evidence type="ECO:0000313" key="1">
    <source>
        <dbReference type="EMBL" id="MDN4593224.1"/>
    </source>
</evidence>
<dbReference type="Gene3D" id="3.90.550.10">
    <property type="entry name" value="Spore Coat Polysaccharide Biosynthesis Protein SpsA, Chain A"/>
    <property type="match status" value="1"/>
</dbReference>
<dbReference type="Proteomes" id="UP001174196">
    <property type="component" value="Unassembled WGS sequence"/>
</dbReference>
<protein>
    <recommendedName>
        <fullName evidence="3">Nucleotide-diphospho-sugar transferase domain-containing protein</fullName>
    </recommendedName>
</protein>
<dbReference type="EMBL" id="JANRHH010000020">
    <property type="protein sequence ID" value="MDN4593224.1"/>
    <property type="molecule type" value="Genomic_DNA"/>
</dbReference>
<keyword evidence="2" id="KW-1185">Reference proteome</keyword>
<comment type="caution">
    <text evidence="1">The sequence shown here is derived from an EMBL/GenBank/DDBJ whole genome shotgun (WGS) entry which is preliminary data.</text>
</comment>
<reference evidence="1" key="1">
    <citation type="submission" date="2022-08" db="EMBL/GenBank/DDBJ databases">
        <title>Polycladomyces zharkentsis sp. nov., a novel thermophilic CMC and starch-degrading bacterium isolated from a geothermal spring in Kazakhstan.</title>
        <authorList>
            <person name="Mashzhan A."/>
            <person name="Kistaubaeva A."/>
            <person name="Javier-Lopez R."/>
            <person name="Birkeland N.-K."/>
        </authorList>
    </citation>
    <scope>NUCLEOTIDE SEQUENCE</scope>
    <source>
        <strain evidence="1">KSR 13</strain>
    </source>
</reference>
<dbReference type="SUPFAM" id="SSF53448">
    <property type="entry name" value="Nucleotide-diphospho-sugar transferases"/>
    <property type="match status" value="1"/>
</dbReference>
<proteinExistence type="predicted"/>
<evidence type="ECO:0000313" key="2">
    <source>
        <dbReference type="Proteomes" id="UP001174196"/>
    </source>
</evidence>
<sequence length="253" mass="30109">MIFCTITTLNRIHMAMVMAKSVKELHPNAGIAVCVVEEKIPEQARNFKYFDHIVLAKNLGHPDFYRHMFKHKLNEGCWSLKPRLLLYLLRTFQAEDRLVYLDTDTKVFSPFHEVNQVLDQSPIILTPHITHPSMQDELEKMQDELEILKHGLYNSGFIALKRTEESLRFLNWWTERLNRLCYRDLSRGIYGDQRWLDLAPIYFDVHILQHPGYNVAKWNLYHRKITLTNGKFLVNDQPLRFYHFAGFSRIRYS</sequence>
<dbReference type="RefSeq" id="WP_301237936.1">
    <property type="nucleotide sequence ID" value="NZ_JANRHH010000020.1"/>
</dbReference>
<evidence type="ECO:0008006" key="3">
    <source>
        <dbReference type="Google" id="ProtNLM"/>
    </source>
</evidence>
<gene>
    <name evidence="1" type="ORF">NWF35_04790</name>
</gene>
<feature type="non-terminal residue" evidence="1">
    <location>
        <position position="253"/>
    </location>
</feature>
<name>A0ABT8IKE1_9BACL</name>
<dbReference type="InterPro" id="IPR029044">
    <property type="entry name" value="Nucleotide-diphossugar_trans"/>
</dbReference>
<organism evidence="1 2">
    <name type="scientific">Polycladomyces subterraneus</name>
    <dbReference type="NCBI Taxonomy" id="1016997"/>
    <lineage>
        <taxon>Bacteria</taxon>
        <taxon>Bacillati</taxon>
        <taxon>Bacillota</taxon>
        <taxon>Bacilli</taxon>
        <taxon>Bacillales</taxon>
        <taxon>Thermoactinomycetaceae</taxon>
        <taxon>Polycladomyces</taxon>
    </lineage>
</organism>